<dbReference type="AlphaFoldDB" id="A0AAD5SL99"/>
<comment type="caution">
    <text evidence="1">The sequence shown here is derived from an EMBL/GenBank/DDBJ whole genome shotgun (WGS) entry which is preliminary data.</text>
</comment>
<proteinExistence type="predicted"/>
<dbReference type="Pfam" id="PF05753">
    <property type="entry name" value="TRAP_beta"/>
    <property type="match status" value="1"/>
</dbReference>
<dbReference type="Proteomes" id="UP001211907">
    <property type="component" value="Unassembled WGS sequence"/>
</dbReference>
<sequence length="135" mass="15017">LLSIAFCVRLLAGAVKDQNHVVPIIYVALTLTVEAAVVVHKTFKERVLVTGRNATITITAFNTGPLPISNFILEDKTFKNFTLYAPVAGKHSRLFKTIEAGKSASFWFVVKPTASGIQYDQPAFYRYKDSIDEQH</sequence>
<dbReference type="PANTHER" id="PTHR12861:SF3">
    <property type="entry name" value="TRANSLOCON-ASSOCIATED PROTEIN SUBUNIT BETA"/>
    <property type="match status" value="1"/>
</dbReference>
<feature type="non-terminal residue" evidence="1">
    <location>
        <position position="135"/>
    </location>
</feature>
<dbReference type="GO" id="GO:0005783">
    <property type="term" value="C:endoplasmic reticulum"/>
    <property type="evidence" value="ECO:0007669"/>
    <property type="project" value="TreeGrafter"/>
</dbReference>
<dbReference type="EMBL" id="JADGJH010006151">
    <property type="protein sequence ID" value="KAJ3078020.1"/>
    <property type="molecule type" value="Genomic_DNA"/>
</dbReference>
<reference evidence="1" key="1">
    <citation type="submission" date="2020-05" db="EMBL/GenBank/DDBJ databases">
        <title>Phylogenomic resolution of chytrid fungi.</title>
        <authorList>
            <person name="Stajich J.E."/>
            <person name="Amses K."/>
            <person name="Simmons R."/>
            <person name="Seto K."/>
            <person name="Myers J."/>
            <person name="Bonds A."/>
            <person name="Quandt C.A."/>
            <person name="Barry K."/>
            <person name="Liu P."/>
            <person name="Grigoriev I."/>
            <person name="Longcore J.E."/>
            <person name="James T.Y."/>
        </authorList>
    </citation>
    <scope>NUCLEOTIDE SEQUENCE</scope>
    <source>
        <strain evidence="1">JEL0513</strain>
    </source>
</reference>
<dbReference type="PANTHER" id="PTHR12861">
    <property type="entry name" value="TRANSLOCON-ASSOCIATED PROTEIN, BETA SUBUNIT PRECURSOR TRAP-BETA SIGNAL SEQUENCE RECEPTOR BETA SUBUNIT"/>
    <property type="match status" value="1"/>
</dbReference>
<evidence type="ECO:0000313" key="1">
    <source>
        <dbReference type="EMBL" id="KAJ3078020.1"/>
    </source>
</evidence>
<organism evidence="1 2">
    <name type="scientific">Physocladia obscura</name>
    <dbReference type="NCBI Taxonomy" id="109957"/>
    <lineage>
        <taxon>Eukaryota</taxon>
        <taxon>Fungi</taxon>
        <taxon>Fungi incertae sedis</taxon>
        <taxon>Chytridiomycota</taxon>
        <taxon>Chytridiomycota incertae sedis</taxon>
        <taxon>Chytridiomycetes</taxon>
        <taxon>Chytridiales</taxon>
        <taxon>Chytriomycetaceae</taxon>
        <taxon>Physocladia</taxon>
    </lineage>
</organism>
<gene>
    <name evidence="1" type="ORF">HK100_010856</name>
</gene>
<evidence type="ECO:0008006" key="3">
    <source>
        <dbReference type="Google" id="ProtNLM"/>
    </source>
</evidence>
<protein>
    <recommendedName>
        <fullName evidence="3">DUF11 domain-containing protein</fullName>
    </recommendedName>
</protein>
<name>A0AAD5SL99_9FUNG</name>
<accession>A0AAD5SL99</accession>
<feature type="non-terminal residue" evidence="1">
    <location>
        <position position="1"/>
    </location>
</feature>
<keyword evidence="2" id="KW-1185">Reference proteome</keyword>
<evidence type="ECO:0000313" key="2">
    <source>
        <dbReference type="Proteomes" id="UP001211907"/>
    </source>
</evidence>